<dbReference type="AlphaFoldDB" id="A0A3P8Z2L1"/>
<keyword evidence="9" id="KW-1185">Reference proteome</keyword>
<accession>A0A3P8Z2L1</accession>
<evidence type="ECO:0000256" key="2">
    <source>
        <dbReference type="ARBA" id="ARBA00022737"/>
    </source>
</evidence>
<organism evidence="8 9">
    <name type="scientific">Esox lucius</name>
    <name type="common">Northern pike</name>
    <dbReference type="NCBI Taxonomy" id="8010"/>
    <lineage>
        <taxon>Eukaryota</taxon>
        <taxon>Metazoa</taxon>
        <taxon>Chordata</taxon>
        <taxon>Craniata</taxon>
        <taxon>Vertebrata</taxon>
        <taxon>Euteleostomi</taxon>
        <taxon>Actinopterygii</taxon>
        <taxon>Neopterygii</taxon>
        <taxon>Teleostei</taxon>
        <taxon>Protacanthopterygii</taxon>
        <taxon>Esociformes</taxon>
        <taxon>Esocidae</taxon>
        <taxon>Esox</taxon>
    </lineage>
</organism>
<feature type="compositionally biased region" description="Acidic residues" evidence="7">
    <location>
        <begin position="1138"/>
        <end position="1163"/>
    </location>
</feature>
<feature type="compositionally biased region" description="Polar residues" evidence="7">
    <location>
        <begin position="629"/>
        <end position="639"/>
    </location>
</feature>
<feature type="repeat" description="ANK" evidence="5">
    <location>
        <begin position="1390"/>
        <end position="1414"/>
    </location>
</feature>
<proteinExistence type="predicted"/>
<feature type="region of interest" description="Disordered" evidence="7">
    <location>
        <begin position="1086"/>
        <end position="1172"/>
    </location>
</feature>
<feature type="compositionally biased region" description="Polar residues" evidence="7">
    <location>
        <begin position="969"/>
        <end position="980"/>
    </location>
</feature>
<evidence type="ECO:0000256" key="5">
    <source>
        <dbReference type="PROSITE-ProRule" id="PRU00023"/>
    </source>
</evidence>
<feature type="region of interest" description="Disordered" evidence="7">
    <location>
        <begin position="516"/>
        <end position="538"/>
    </location>
</feature>
<dbReference type="SUPFAM" id="SSF48403">
    <property type="entry name" value="Ankyrin repeat"/>
    <property type="match status" value="1"/>
</dbReference>
<evidence type="ECO:0000256" key="6">
    <source>
        <dbReference type="SAM" id="Coils"/>
    </source>
</evidence>
<feature type="repeat" description="ANK" evidence="5">
    <location>
        <begin position="1285"/>
        <end position="1309"/>
    </location>
</feature>
<dbReference type="Proteomes" id="UP000265140">
    <property type="component" value="Chromosome 8"/>
</dbReference>
<dbReference type="InterPro" id="IPR002110">
    <property type="entry name" value="Ankyrin_rpt"/>
</dbReference>
<dbReference type="PANTHER" id="PTHR24168:SF24">
    <property type="entry name" value="KN MOTIF AND ANKYRIN REPEAT DOMAIN-CONTAINING PROTEIN 4"/>
    <property type="match status" value="1"/>
</dbReference>
<feature type="region of interest" description="Disordered" evidence="7">
    <location>
        <begin position="960"/>
        <end position="1009"/>
    </location>
</feature>
<dbReference type="InterPro" id="IPR036770">
    <property type="entry name" value="Ankyrin_rpt-contain_sf"/>
</dbReference>
<dbReference type="GO" id="GO:0005856">
    <property type="term" value="C:cytoskeleton"/>
    <property type="evidence" value="ECO:0007669"/>
    <property type="project" value="TreeGrafter"/>
</dbReference>
<keyword evidence="1" id="KW-0597">Phosphoprotein</keyword>
<dbReference type="SMART" id="SM00248">
    <property type="entry name" value="ANK"/>
    <property type="match status" value="5"/>
</dbReference>
<dbReference type="PROSITE" id="PS50297">
    <property type="entry name" value="ANK_REP_REGION"/>
    <property type="match status" value="3"/>
</dbReference>
<dbReference type="Bgee" id="ENSELUG00000021944">
    <property type="expression patterns" value="Expressed in brain and 15 other cell types or tissues"/>
</dbReference>
<dbReference type="GO" id="GO:0005737">
    <property type="term" value="C:cytoplasm"/>
    <property type="evidence" value="ECO:0007669"/>
    <property type="project" value="TreeGrafter"/>
</dbReference>
<feature type="compositionally biased region" description="Pro residues" evidence="7">
    <location>
        <begin position="250"/>
        <end position="264"/>
    </location>
</feature>
<evidence type="ECO:0000256" key="1">
    <source>
        <dbReference type="ARBA" id="ARBA00022553"/>
    </source>
</evidence>
<dbReference type="InterPro" id="IPR021939">
    <property type="entry name" value="KN_motif"/>
</dbReference>
<dbReference type="Pfam" id="PF00023">
    <property type="entry name" value="Ank"/>
    <property type="match status" value="1"/>
</dbReference>
<feature type="compositionally biased region" description="Low complexity" evidence="7">
    <location>
        <begin position="1050"/>
        <end position="1073"/>
    </location>
</feature>
<evidence type="ECO:0008006" key="10">
    <source>
        <dbReference type="Google" id="ProtNLM"/>
    </source>
</evidence>
<feature type="region of interest" description="Disordered" evidence="7">
    <location>
        <begin position="1"/>
        <end position="26"/>
    </location>
</feature>
<dbReference type="InterPro" id="IPR047184">
    <property type="entry name" value="KANK1-4"/>
</dbReference>
<dbReference type="Pfam" id="PF12796">
    <property type="entry name" value="Ank_2"/>
    <property type="match status" value="1"/>
</dbReference>
<feature type="compositionally biased region" description="Basic and acidic residues" evidence="7">
    <location>
        <begin position="313"/>
        <end position="339"/>
    </location>
</feature>
<feature type="repeat" description="ANK" evidence="5">
    <location>
        <begin position="1357"/>
        <end position="1389"/>
    </location>
</feature>
<dbReference type="PROSITE" id="PS50088">
    <property type="entry name" value="ANK_REPEAT"/>
    <property type="match status" value="3"/>
</dbReference>
<reference evidence="8" key="4">
    <citation type="submission" date="2025-09" db="UniProtKB">
        <authorList>
            <consortium name="Ensembl"/>
        </authorList>
    </citation>
    <scope>IDENTIFICATION</scope>
</reference>
<gene>
    <name evidence="8" type="primary">KANK4</name>
</gene>
<feature type="region of interest" description="Disordered" evidence="7">
    <location>
        <begin position="629"/>
        <end position="655"/>
    </location>
</feature>
<dbReference type="FunFam" id="1.25.40.20:FF:000017">
    <property type="entry name" value="KN motif and ankyrin repeat domain-containing protein 1"/>
    <property type="match status" value="1"/>
</dbReference>
<keyword evidence="3 5" id="KW-0040">ANK repeat</keyword>
<feature type="compositionally biased region" description="Low complexity" evidence="7">
    <location>
        <begin position="123"/>
        <end position="139"/>
    </location>
</feature>
<evidence type="ECO:0000256" key="7">
    <source>
        <dbReference type="SAM" id="MobiDB-lite"/>
    </source>
</evidence>
<evidence type="ECO:0000313" key="8">
    <source>
        <dbReference type="Ensembl" id="ENSELUP00000023046.3"/>
    </source>
</evidence>
<feature type="region of interest" description="Disordered" evidence="7">
    <location>
        <begin position="438"/>
        <end position="471"/>
    </location>
</feature>
<dbReference type="STRING" id="8010.ENSELUP00000023046"/>
<feature type="region of interest" description="Disordered" evidence="7">
    <location>
        <begin position="59"/>
        <end position="196"/>
    </location>
</feature>
<feature type="compositionally biased region" description="Basic and acidic residues" evidence="7">
    <location>
        <begin position="1104"/>
        <end position="1113"/>
    </location>
</feature>
<feature type="region of interest" description="Disordered" evidence="7">
    <location>
        <begin position="1027"/>
        <end position="1073"/>
    </location>
</feature>
<feature type="compositionally biased region" description="Polar residues" evidence="7">
    <location>
        <begin position="285"/>
        <end position="294"/>
    </location>
</feature>
<dbReference type="GO" id="GO:0030837">
    <property type="term" value="P:negative regulation of actin filament polymerization"/>
    <property type="evidence" value="ECO:0007669"/>
    <property type="project" value="InterPro"/>
</dbReference>
<dbReference type="GeneID" id="105011932"/>
<sequence>MDKKSANGYPKAGGESGGGSQRKQLPYSVETPYGFHLDLDFLKYVDDIEKGNTIKRVHIQRKARGPPKFSTLPRNFSLPGHGARPAPKDTWSSTSTLGPKPRGRVNEVQQIFDFRPSDGDTTQGRSQSSKGLGGSLASARPKDETGARVIGEQPPERPNLLRTSSMPVTIPHRKGSESGDEKTDNGSSENVFRSVPQDRLGLHQQITAALKRVRELEDMVRTIPELKSQICSLREEREQLILRLQAQTKPQPPPPPQRTSPSPAPRTHAGPTSQSLAVDSERTKSTASETGKQQESLKSEPPEDPNRLLTAQEPERQSKTSEEPERRAETSEAPVKQKEFVYPLEHTAKRQTEASENVTKQNAKEDLETKEFVPVIEGVNVSGDGDLLSIEQLQARLVALEAKLSEASEDLERTNSLLRQQVEENRMKEEMILQLSESGSEGIEFSEDRRTRRASVDQQTETERADMVEQGTETESIIICLTRERGNRVNHMTETERFNSQERVSETEMVVCPSRPRANSVDRGTETERVDTVDQVTETPPEARLDQVTEMPVVVSVDRTTETAPVRPVRPARPMANNMDQATETHAGDGVDHSTETHMAPIRPARQRTGSVDRGTETERVGTVDQVTETVAAQRADQQTETDRDRAENNNNPHRSLEIESAAIVSAAIESAVTEIVGEDSLVTGSTIPDILVTESAVSNGLFKDYEITESAVTEEGFVVIDSVGTGHLVAENVGTDIMAPESVAPESVAPESVAAESVAAESVAPESVAQESVAPESVAPESVAAESVAAESVSPESVSPESVSPESVSPESVDPESVVPESVAAESVAPESVAAESVAPESVAPESVAPESVAPESVAPESVAPESVAPESVAPVSVAPESVVKESVVTKTQVIVDKETVVEKTRVTENDARMSMSTDSTVTENVITENVATEIEVLKTTVTVSAVVDSAVKVVAEIETPRPESPARTPSSSQPQIGQKDNEHPQSQDPRLSKPALDPAPRRGSNPALGQVVTRLTGLINEQWAQLGSSQDKQETPSPSSQKAAVGQGKVTTGKSSAGKSGTSKMSSIQSQLVSSLSALSAFYSPGQKAAASQQQGLKSIMKKKDATEEGNKGGAKKNLKFVGINGGYETTSSEESSGEEKEEAEEVDSSEPDEQQEEQENQGEATVTEEVVQGTVVQVGEAESQGDAEDPETSQALLEERPAAEETIDKAFMEACYYIKDRMAEVTTPNMEMRHALTVLYQVWFGVSSQKDSQADTVTLYLREVGLTTPTLLRFIVNLADGNGNTALHYSVSHSNFAVVKLLLDTGLCEVDIQNKAGYTAVMLASLTAADRPEDMEVALQLLRQGDVNARASQAGQTALMLSVSHGRTAMVRLLLSCQADVNVQDKDGSTALMCACEHGHTEIARTLLESGNCDAGLTDKNGQSALSMAVMGSHNELVDLLKTHSYSTTPSATIITTTTASLL</sequence>
<reference evidence="8" key="2">
    <citation type="submission" date="2020-02" db="EMBL/GenBank/DDBJ databases">
        <title>Esox lucius (northern pike) genome, fEsoLuc1, primary haplotype.</title>
        <authorList>
            <person name="Myers G."/>
            <person name="Karagic N."/>
            <person name="Meyer A."/>
            <person name="Pippel M."/>
            <person name="Reichard M."/>
            <person name="Winkler S."/>
            <person name="Tracey A."/>
            <person name="Sims Y."/>
            <person name="Howe K."/>
            <person name="Rhie A."/>
            <person name="Formenti G."/>
            <person name="Durbin R."/>
            <person name="Fedrigo O."/>
            <person name="Jarvis E.D."/>
        </authorList>
    </citation>
    <scope>NUCLEOTIDE SEQUENCE [LARGE SCALE GENOMIC DNA]</scope>
</reference>
<feature type="coiled-coil region" evidence="6">
    <location>
        <begin position="390"/>
        <end position="428"/>
    </location>
</feature>
<evidence type="ECO:0000256" key="3">
    <source>
        <dbReference type="ARBA" id="ARBA00023043"/>
    </source>
</evidence>
<keyword evidence="4 6" id="KW-0175">Coiled coil</keyword>
<protein>
    <recommendedName>
        <fullName evidence="10">KN motif and ankyrin repeat domains 4</fullName>
    </recommendedName>
</protein>
<feature type="compositionally biased region" description="Basic and acidic residues" evidence="7">
    <location>
        <begin position="174"/>
        <end position="184"/>
    </location>
</feature>
<evidence type="ECO:0000313" key="9">
    <source>
        <dbReference type="Proteomes" id="UP000265140"/>
    </source>
</evidence>
<reference evidence="9" key="1">
    <citation type="journal article" date="2014" name="PLoS ONE">
        <title>The genome and linkage map of the northern pike (Esox lucius): conserved synteny revealed between the salmonid sister group and the Neoteleostei.</title>
        <authorList>
            <person name="Rondeau E.B."/>
            <person name="Minkley D.R."/>
            <person name="Leong J.S."/>
            <person name="Messmer A.M."/>
            <person name="Jantzen J.R."/>
            <person name="von Schalburg K.R."/>
            <person name="Lemon C."/>
            <person name="Bird N.H."/>
            <person name="Koop B.F."/>
        </authorList>
    </citation>
    <scope>NUCLEOTIDE SEQUENCE</scope>
</reference>
<dbReference type="Pfam" id="PF12075">
    <property type="entry name" value="KN_motif"/>
    <property type="match status" value="1"/>
</dbReference>
<reference evidence="8" key="3">
    <citation type="submission" date="2025-08" db="UniProtKB">
        <authorList>
            <consortium name="Ensembl"/>
        </authorList>
    </citation>
    <scope>IDENTIFICATION</scope>
</reference>
<feature type="compositionally biased region" description="Basic and acidic residues" evidence="7">
    <location>
        <begin position="523"/>
        <end position="532"/>
    </location>
</feature>
<name>A0A3P8Z2L1_ESOLU</name>
<feature type="compositionally biased region" description="Polar residues" evidence="7">
    <location>
        <begin position="1027"/>
        <end position="1044"/>
    </location>
</feature>
<dbReference type="PANTHER" id="PTHR24168">
    <property type="entry name" value="KN MOTIF AND ANKYRIN REPEAT DOMAIN-CONTAINING"/>
    <property type="match status" value="1"/>
</dbReference>
<feature type="region of interest" description="Disordered" evidence="7">
    <location>
        <begin position="764"/>
        <end position="870"/>
    </location>
</feature>
<dbReference type="RefSeq" id="XP_019904451.3">
    <property type="nucleotide sequence ID" value="XM_020048892.3"/>
</dbReference>
<evidence type="ECO:0000256" key="4">
    <source>
        <dbReference type="ARBA" id="ARBA00023054"/>
    </source>
</evidence>
<feature type="region of interest" description="Disordered" evidence="7">
    <location>
        <begin position="246"/>
        <end position="340"/>
    </location>
</feature>
<keyword evidence="2" id="KW-0677">Repeat</keyword>
<dbReference type="GeneTree" id="ENSGT00940000158468"/>
<dbReference type="Gene3D" id="1.25.40.20">
    <property type="entry name" value="Ankyrin repeat-containing domain"/>
    <property type="match status" value="1"/>
</dbReference>
<feature type="compositionally biased region" description="Basic and acidic residues" evidence="7">
    <location>
        <begin position="295"/>
        <end position="306"/>
    </location>
</feature>
<dbReference type="Ensembl" id="ENSELUT00000034167.3">
    <property type="protein sequence ID" value="ENSELUP00000023046.3"/>
    <property type="gene ID" value="ENSELUG00000021944.3"/>
</dbReference>